<dbReference type="FunFam" id="3.40.50.2000:FF:000009">
    <property type="entry name" value="Sterol 3-beta-glucosyltransferase UGT80A2"/>
    <property type="match status" value="1"/>
</dbReference>
<evidence type="ECO:0000313" key="4">
    <source>
        <dbReference type="Proteomes" id="UP000251891"/>
    </source>
</evidence>
<sequence length="416" mass="44678">MSRRVVIYAVGSRGDIQPGVALGRELTKRGDKVRVVAVSRYEDLVASAGLELSAISADPTQIAESDELQEWLAGGRNPVKFVRNFKKILGPLAERMLAETYAACTDADLLITPTMGFLGEHLGARLGIPWALVHFQPSQPTRAFPHPLIPQAGLLGKPGNRLSYELMELMAWQLLRPFINPWRRSALDLPKLPPRGPAPRARRDRRPVLCAFSPTVVPRPADWPSYVHMHGYWFLDAAPGWTPPAELESFLAAGPPPVYVGFGSMVPKDPAATGEMIVAALRAAGARGVVHGVDPGLAGDDLMVVDDVPHTWLFPKMAAVVHHGGAGTTAAGLRAGVPSLVCHFFGDQPYWGERVAALDAGPAPLPFKELTAERLAAGIRTATETPGLRAAARSLGKRIRAEDGIAAARTVLDDLC</sequence>
<dbReference type="Gene3D" id="3.40.50.2000">
    <property type="entry name" value="Glycogen Phosphorylase B"/>
    <property type="match status" value="2"/>
</dbReference>
<dbReference type="OrthoDB" id="3253247at2"/>
<evidence type="ECO:0000259" key="2">
    <source>
        <dbReference type="Pfam" id="PF06722"/>
    </source>
</evidence>
<evidence type="ECO:0000313" key="3">
    <source>
        <dbReference type="EMBL" id="RAY11265.1"/>
    </source>
</evidence>
<dbReference type="PANTHER" id="PTHR48050:SF13">
    <property type="entry name" value="STEROL 3-BETA-GLUCOSYLTRANSFERASE UGT80A2"/>
    <property type="match status" value="1"/>
</dbReference>
<dbReference type="Pfam" id="PF06722">
    <property type="entry name" value="EryCIII-like_C"/>
    <property type="match status" value="1"/>
</dbReference>
<proteinExistence type="predicted"/>
<dbReference type="GO" id="GO:0016758">
    <property type="term" value="F:hexosyltransferase activity"/>
    <property type="evidence" value="ECO:0007669"/>
    <property type="project" value="InterPro"/>
</dbReference>
<dbReference type="InterPro" id="IPR050426">
    <property type="entry name" value="Glycosyltransferase_28"/>
</dbReference>
<reference evidence="3 4" key="1">
    <citation type="submission" date="2018-06" db="EMBL/GenBank/DDBJ databases">
        <title>Actinomadura craniellae sp. nov. isolated from marine sponge Craniella sp.</title>
        <authorList>
            <person name="Li L."/>
            <person name="Xu Q.H."/>
            <person name="Lin H.W."/>
            <person name="Lu Y.H."/>
        </authorList>
    </citation>
    <scope>NUCLEOTIDE SEQUENCE [LARGE SCALE GENOMIC DNA]</scope>
    <source>
        <strain evidence="3 4">LHW63021</strain>
    </source>
</reference>
<dbReference type="RefSeq" id="WP_111871721.1">
    <property type="nucleotide sequence ID" value="NZ_QLYX01000020.1"/>
</dbReference>
<keyword evidence="3" id="KW-0808">Transferase</keyword>
<dbReference type="GO" id="GO:0008194">
    <property type="term" value="F:UDP-glycosyltransferase activity"/>
    <property type="evidence" value="ECO:0007669"/>
    <property type="project" value="InterPro"/>
</dbReference>
<dbReference type="InterPro" id="IPR010610">
    <property type="entry name" value="EryCIII-like_C"/>
</dbReference>
<dbReference type="CDD" id="cd03784">
    <property type="entry name" value="GT1_Gtf-like"/>
    <property type="match status" value="1"/>
</dbReference>
<dbReference type="Proteomes" id="UP000251891">
    <property type="component" value="Unassembled WGS sequence"/>
</dbReference>
<dbReference type="InterPro" id="IPR004276">
    <property type="entry name" value="GlycoTrans_28_N"/>
</dbReference>
<name>A0A365GWR5_9ACTN</name>
<dbReference type="PANTHER" id="PTHR48050">
    <property type="entry name" value="STEROL 3-BETA-GLUCOSYLTRANSFERASE"/>
    <property type="match status" value="1"/>
</dbReference>
<organism evidence="3 4">
    <name type="scientific">Actinomadura craniellae</name>
    <dbReference type="NCBI Taxonomy" id="2231787"/>
    <lineage>
        <taxon>Bacteria</taxon>
        <taxon>Bacillati</taxon>
        <taxon>Actinomycetota</taxon>
        <taxon>Actinomycetes</taxon>
        <taxon>Streptosporangiales</taxon>
        <taxon>Thermomonosporaceae</taxon>
        <taxon>Actinomadura</taxon>
    </lineage>
</organism>
<dbReference type="GO" id="GO:0005975">
    <property type="term" value="P:carbohydrate metabolic process"/>
    <property type="evidence" value="ECO:0007669"/>
    <property type="project" value="InterPro"/>
</dbReference>
<accession>A0A365GWR5</accession>
<feature type="domain" description="Glycosyltransferase family 28 N-terminal" evidence="1">
    <location>
        <begin position="5"/>
        <end position="74"/>
    </location>
</feature>
<feature type="domain" description="Erythromycin biosynthesis protein CIII-like C-terminal" evidence="2">
    <location>
        <begin position="300"/>
        <end position="397"/>
    </location>
</feature>
<protein>
    <submittedName>
        <fullName evidence="3">Glycosyltransferase</fullName>
    </submittedName>
</protein>
<gene>
    <name evidence="3" type="ORF">DPM19_31435</name>
</gene>
<dbReference type="SUPFAM" id="SSF53756">
    <property type="entry name" value="UDP-Glycosyltransferase/glycogen phosphorylase"/>
    <property type="match status" value="1"/>
</dbReference>
<dbReference type="EMBL" id="QLYX01000020">
    <property type="protein sequence ID" value="RAY11265.1"/>
    <property type="molecule type" value="Genomic_DNA"/>
</dbReference>
<dbReference type="AlphaFoldDB" id="A0A365GWR5"/>
<comment type="caution">
    <text evidence="3">The sequence shown here is derived from an EMBL/GenBank/DDBJ whole genome shotgun (WGS) entry which is preliminary data.</text>
</comment>
<dbReference type="Pfam" id="PF03033">
    <property type="entry name" value="Glyco_transf_28"/>
    <property type="match status" value="1"/>
</dbReference>
<evidence type="ECO:0000259" key="1">
    <source>
        <dbReference type="Pfam" id="PF03033"/>
    </source>
</evidence>
<keyword evidence="4" id="KW-1185">Reference proteome</keyword>
<dbReference type="GO" id="GO:0033072">
    <property type="term" value="P:vancomycin biosynthetic process"/>
    <property type="evidence" value="ECO:0007669"/>
    <property type="project" value="UniProtKB-ARBA"/>
</dbReference>
<dbReference type="InterPro" id="IPR002213">
    <property type="entry name" value="UDP_glucos_trans"/>
</dbReference>